<sequence length="122" mass="14331">MDWMSTKQRFHFANICLRGHYFSINFIAHGAIISSRNRNFLGNMKTEARHLKPVDEDTNFAQNISRARKERYPVMWEIIKQAVLFLKIRHSLEKRSLIVALFSFGFCLIFLPTANPNKQCAR</sequence>
<feature type="transmembrane region" description="Helical" evidence="1">
    <location>
        <begin position="97"/>
        <end position="114"/>
    </location>
</feature>
<evidence type="ECO:0000256" key="1">
    <source>
        <dbReference type="SAM" id="Phobius"/>
    </source>
</evidence>
<reference evidence="2 3" key="1">
    <citation type="submission" date="2021-06" db="EMBL/GenBank/DDBJ databases">
        <title>Caerostris darwini draft genome.</title>
        <authorList>
            <person name="Kono N."/>
            <person name="Arakawa K."/>
        </authorList>
    </citation>
    <scope>NUCLEOTIDE SEQUENCE [LARGE SCALE GENOMIC DNA]</scope>
</reference>
<accession>A0AAV4QX93</accession>
<evidence type="ECO:0000313" key="3">
    <source>
        <dbReference type="Proteomes" id="UP001054837"/>
    </source>
</evidence>
<organism evidence="2 3">
    <name type="scientific">Caerostris darwini</name>
    <dbReference type="NCBI Taxonomy" id="1538125"/>
    <lineage>
        <taxon>Eukaryota</taxon>
        <taxon>Metazoa</taxon>
        <taxon>Ecdysozoa</taxon>
        <taxon>Arthropoda</taxon>
        <taxon>Chelicerata</taxon>
        <taxon>Arachnida</taxon>
        <taxon>Araneae</taxon>
        <taxon>Araneomorphae</taxon>
        <taxon>Entelegynae</taxon>
        <taxon>Araneoidea</taxon>
        <taxon>Araneidae</taxon>
        <taxon>Caerostris</taxon>
    </lineage>
</organism>
<keyword evidence="1" id="KW-1133">Transmembrane helix</keyword>
<comment type="caution">
    <text evidence="2">The sequence shown here is derived from an EMBL/GenBank/DDBJ whole genome shotgun (WGS) entry which is preliminary data.</text>
</comment>
<keyword evidence="1" id="KW-0472">Membrane</keyword>
<keyword evidence="1" id="KW-0812">Transmembrane</keyword>
<name>A0AAV4QX93_9ARAC</name>
<proteinExistence type="predicted"/>
<protein>
    <submittedName>
        <fullName evidence="2">Uncharacterized protein</fullName>
    </submittedName>
</protein>
<keyword evidence="3" id="KW-1185">Reference proteome</keyword>
<dbReference type="AlphaFoldDB" id="A0AAV4QX93"/>
<dbReference type="Proteomes" id="UP001054837">
    <property type="component" value="Unassembled WGS sequence"/>
</dbReference>
<gene>
    <name evidence="2" type="ORF">CDAR_524951</name>
</gene>
<dbReference type="EMBL" id="BPLQ01005290">
    <property type="protein sequence ID" value="GIY13894.1"/>
    <property type="molecule type" value="Genomic_DNA"/>
</dbReference>
<evidence type="ECO:0000313" key="2">
    <source>
        <dbReference type="EMBL" id="GIY13894.1"/>
    </source>
</evidence>